<comment type="subcellular location">
    <subcellularLocation>
        <location evidence="2">Cell membrane</location>
        <topology evidence="2">Multi-pass membrane protein</topology>
    </subcellularLocation>
</comment>
<evidence type="ECO:0000313" key="14">
    <source>
        <dbReference type="EMBL" id="MBC8539596.1"/>
    </source>
</evidence>
<evidence type="ECO:0000256" key="11">
    <source>
        <dbReference type="ARBA" id="ARBA00023136"/>
    </source>
</evidence>
<evidence type="ECO:0000256" key="6">
    <source>
        <dbReference type="ARBA" id="ARBA00022449"/>
    </source>
</evidence>
<evidence type="ECO:0000313" key="15">
    <source>
        <dbReference type="Proteomes" id="UP000611762"/>
    </source>
</evidence>
<feature type="transmembrane region" description="Helical" evidence="13">
    <location>
        <begin position="319"/>
        <end position="340"/>
    </location>
</feature>
<dbReference type="PANTHER" id="PTHR43298">
    <property type="entry name" value="MULTIDRUG RESISTANCE PROTEIN NORM-RELATED"/>
    <property type="match status" value="1"/>
</dbReference>
<evidence type="ECO:0000256" key="4">
    <source>
        <dbReference type="ARBA" id="ARBA00020268"/>
    </source>
</evidence>
<dbReference type="EMBL" id="JACRSU010000001">
    <property type="protein sequence ID" value="MBC8539596.1"/>
    <property type="molecule type" value="Genomic_DNA"/>
</dbReference>
<feature type="transmembrane region" description="Helical" evidence="13">
    <location>
        <begin position="159"/>
        <end position="181"/>
    </location>
</feature>
<evidence type="ECO:0000256" key="3">
    <source>
        <dbReference type="ARBA" id="ARBA00010199"/>
    </source>
</evidence>
<dbReference type="InterPro" id="IPR002528">
    <property type="entry name" value="MATE_fam"/>
</dbReference>
<keyword evidence="8 13" id="KW-0812">Transmembrane</keyword>
<dbReference type="InterPro" id="IPR048279">
    <property type="entry name" value="MdtK-like"/>
</dbReference>
<dbReference type="Pfam" id="PF01554">
    <property type="entry name" value="MatE"/>
    <property type="match status" value="2"/>
</dbReference>
<dbReference type="GO" id="GO:0042910">
    <property type="term" value="F:xenobiotic transmembrane transporter activity"/>
    <property type="evidence" value="ECO:0007669"/>
    <property type="project" value="InterPro"/>
</dbReference>
<comment type="similarity">
    <text evidence="3">Belongs to the multi antimicrobial extrusion (MATE) (TC 2.A.66.1) family.</text>
</comment>
<evidence type="ECO:0000256" key="7">
    <source>
        <dbReference type="ARBA" id="ARBA00022475"/>
    </source>
</evidence>
<feature type="transmembrane region" description="Helical" evidence="13">
    <location>
        <begin position="55"/>
        <end position="76"/>
    </location>
</feature>
<feature type="transmembrane region" description="Helical" evidence="13">
    <location>
        <begin position="129"/>
        <end position="152"/>
    </location>
</feature>
<dbReference type="CDD" id="cd13134">
    <property type="entry name" value="MATE_like_8"/>
    <property type="match status" value="1"/>
</dbReference>
<dbReference type="GO" id="GO:0005886">
    <property type="term" value="C:plasma membrane"/>
    <property type="evidence" value="ECO:0007669"/>
    <property type="project" value="UniProtKB-SubCell"/>
</dbReference>
<evidence type="ECO:0000256" key="12">
    <source>
        <dbReference type="ARBA" id="ARBA00031636"/>
    </source>
</evidence>
<protein>
    <recommendedName>
        <fullName evidence="4">Probable multidrug resistance protein NorM</fullName>
    </recommendedName>
    <alternativeName>
        <fullName evidence="12">Multidrug-efflux transporter</fullName>
    </alternativeName>
</protein>
<feature type="transmembrane region" description="Helical" evidence="13">
    <location>
        <begin position="244"/>
        <end position="266"/>
    </location>
</feature>
<evidence type="ECO:0000256" key="5">
    <source>
        <dbReference type="ARBA" id="ARBA00022448"/>
    </source>
</evidence>
<sequence>MVKDKTFYKLFLTLTLTIALRNVITFTVNLADSVMLGAYSENALSGVALVNQVQFMLQLMVTGVCEGVQIFISRAWGAKDNTTIKKMINISIKCTAVIAVLVAVLAAVFPHGLLSLLSNEGDIVAEGAGYLKIILFSYLFFAVSTSLITALNGVETVRIGFVTSIMTLCINVALNYCLIFGHFGFPELGARGAAVATLCSRIVECAVILIYVRFVDKKICIRARDFGKIDKTLFADYFKKGLPVFLSSFTWGLAMSIQLGILGHMGKSVVTANSIANTLFQIISVITYASASACTVIISKTIGEGRHELVKPYAKTFQVLFLIIGAATGAAIFALRGTIINFYNVSEEAKNLAVTFLTILSVTVVGTSYQMPCLTGLVRAGGDTSFVFKNDMIFMWCIVLPMSLIAAFYLKLSPAVVFICLKSDQITKCFVAVVKVNRFKWIKTLNHEAQQKQLSKAF</sequence>
<evidence type="ECO:0000256" key="9">
    <source>
        <dbReference type="ARBA" id="ARBA00022989"/>
    </source>
</evidence>
<organism evidence="14 15">
    <name type="scientific">Congzhengia minquanensis</name>
    <dbReference type="NCBI Taxonomy" id="2763657"/>
    <lineage>
        <taxon>Bacteria</taxon>
        <taxon>Bacillati</taxon>
        <taxon>Bacillota</taxon>
        <taxon>Clostridia</taxon>
        <taxon>Eubacteriales</taxon>
        <taxon>Oscillospiraceae</taxon>
        <taxon>Congzhengia</taxon>
    </lineage>
</organism>
<dbReference type="PIRSF" id="PIRSF006603">
    <property type="entry name" value="DinF"/>
    <property type="match status" value="1"/>
</dbReference>
<feature type="transmembrane region" description="Helical" evidence="13">
    <location>
        <begin position="392"/>
        <end position="410"/>
    </location>
</feature>
<accession>A0A926DJW7</accession>
<dbReference type="Proteomes" id="UP000611762">
    <property type="component" value="Unassembled WGS sequence"/>
</dbReference>
<comment type="caution">
    <text evidence="14">The sequence shown here is derived from an EMBL/GenBank/DDBJ whole genome shotgun (WGS) entry which is preliminary data.</text>
</comment>
<keyword evidence="9 13" id="KW-1133">Transmembrane helix</keyword>
<dbReference type="NCBIfam" id="TIGR00797">
    <property type="entry name" value="matE"/>
    <property type="match status" value="1"/>
</dbReference>
<feature type="transmembrane region" description="Helical" evidence="13">
    <location>
        <begin position="193"/>
        <end position="214"/>
    </location>
</feature>
<evidence type="ECO:0000256" key="10">
    <source>
        <dbReference type="ARBA" id="ARBA00023065"/>
    </source>
</evidence>
<feature type="transmembrane region" description="Helical" evidence="13">
    <location>
        <begin position="352"/>
        <end position="371"/>
    </location>
</feature>
<keyword evidence="7" id="KW-1003">Cell membrane</keyword>
<dbReference type="PANTHER" id="PTHR43298:SF2">
    <property type="entry name" value="FMN_FAD EXPORTER YEEO-RELATED"/>
    <property type="match status" value="1"/>
</dbReference>
<dbReference type="RefSeq" id="WP_249310807.1">
    <property type="nucleotide sequence ID" value="NZ_JACRSU010000001.1"/>
</dbReference>
<evidence type="ECO:0000256" key="8">
    <source>
        <dbReference type="ARBA" id="ARBA00022692"/>
    </source>
</evidence>
<name>A0A926DJW7_9FIRM</name>
<evidence type="ECO:0000256" key="13">
    <source>
        <dbReference type="SAM" id="Phobius"/>
    </source>
</evidence>
<proteinExistence type="inferred from homology"/>
<dbReference type="AlphaFoldDB" id="A0A926DJW7"/>
<evidence type="ECO:0000256" key="1">
    <source>
        <dbReference type="ARBA" id="ARBA00003408"/>
    </source>
</evidence>
<keyword evidence="15" id="KW-1185">Reference proteome</keyword>
<feature type="transmembrane region" description="Helical" evidence="13">
    <location>
        <begin position="88"/>
        <end position="109"/>
    </location>
</feature>
<evidence type="ECO:0000256" key="2">
    <source>
        <dbReference type="ARBA" id="ARBA00004651"/>
    </source>
</evidence>
<dbReference type="InterPro" id="IPR050222">
    <property type="entry name" value="MATE_MdtK"/>
</dbReference>
<gene>
    <name evidence="14" type="ORF">H8698_01220</name>
</gene>
<reference evidence="14" key="1">
    <citation type="submission" date="2020-08" db="EMBL/GenBank/DDBJ databases">
        <title>Genome public.</title>
        <authorList>
            <person name="Liu C."/>
            <person name="Sun Q."/>
        </authorList>
    </citation>
    <scope>NUCLEOTIDE SEQUENCE</scope>
    <source>
        <strain evidence="14">H8</strain>
    </source>
</reference>
<dbReference type="GO" id="GO:0015297">
    <property type="term" value="F:antiporter activity"/>
    <property type="evidence" value="ECO:0007669"/>
    <property type="project" value="UniProtKB-KW"/>
</dbReference>
<dbReference type="GO" id="GO:0006811">
    <property type="term" value="P:monoatomic ion transport"/>
    <property type="evidence" value="ECO:0007669"/>
    <property type="project" value="UniProtKB-KW"/>
</dbReference>
<keyword evidence="11 13" id="KW-0472">Membrane</keyword>
<feature type="transmembrane region" description="Helical" evidence="13">
    <location>
        <begin position="278"/>
        <end position="298"/>
    </location>
</feature>
<comment type="function">
    <text evidence="1">Multidrug efflux pump.</text>
</comment>
<keyword evidence="10" id="KW-0406">Ion transport</keyword>
<keyword evidence="5" id="KW-0813">Transport</keyword>
<keyword evidence="6" id="KW-0050">Antiport</keyword>